<evidence type="ECO:0000313" key="1">
    <source>
        <dbReference type="WBParaSite" id="HPLM_0001034301-mRNA-1"/>
    </source>
</evidence>
<sequence>LRIEIRFALINFPVIWEFFEFVRSECISQKSTNYRIIRFVIVS</sequence>
<name>A0A0N4WHI1_HAEPC</name>
<reference evidence="1" key="1">
    <citation type="submission" date="2017-02" db="UniProtKB">
        <authorList>
            <consortium name="WormBaseParasite"/>
        </authorList>
    </citation>
    <scope>IDENTIFICATION</scope>
</reference>
<accession>A0A0N4WHI1</accession>
<organism evidence="1">
    <name type="scientific">Haemonchus placei</name>
    <name type="common">Barber's pole worm</name>
    <dbReference type="NCBI Taxonomy" id="6290"/>
    <lineage>
        <taxon>Eukaryota</taxon>
        <taxon>Metazoa</taxon>
        <taxon>Ecdysozoa</taxon>
        <taxon>Nematoda</taxon>
        <taxon>Chromadorea</taxon>
        <taxon>Rhabditida</taxon>
        <taxon>Rhabditina</taxon>
        <taxon>Rhabditomorpha</taxon>
        <taxon>Strongyloidea</taxon>
        <taxon>Trichostrongylidae</taxon>
        <taxon>Haemonchus</taxon>
    </lineage>
</organism>
<dbReference type="AlphaFoldDB" id="A0A0N4WHI1"/>
<protein>
    <submittedName>
        <fullName evidence="1">Transposase</fullName>
    </submittedName>
</protein>
<proteinExistence type="predicted"/>
<dbReference type="WBParaSite" id="HPLM_0001034301-mRNA-1">
    <property type="protein sequence ID" value="HPLM_0001034301-mRNA-1"/>
    <property type="gene ID" value="HPLM_0001034301"/>
</dbReference>